<proteinExistence type="predicted"/>
<organism evidence="1 2">
    <name type="scientific">Leuconostoc mesenteroides subsp. mesenteroides (strain ATCC 8293 / DSM 20343 / BCRC 11652 / CCM 1803 / JCM 6124 / NCDO 523 / NBRC 100496 / NCIMB 8023 / NCTC 12954 / NRRL B-1118 / 37Y)</name>
    <dbReference type="NCBI Taxonomy" id="203120"/>
    <lineage>
        <taxon>Bacteria</taxon>
        <taxon>Bacillati</taxon>
        <taxon>Bacillota</taxon>
        <taxon>Bacilli</taxon>
        <taxon>Lactobacillales</taxon>
        <taxon>Lactobacillaceae</taxon>
        <taxon>Leuconostoc</taxon>
    </lineage>
</organism>
<accession>Q03UY9</accession>
<evidence type="ECO:0000313" key="2">
    <source>
        <dbReference type="Proteomes" id="UP000000362"/>
    </source>
</evidence>
<gene>
    <name evidence="1" type="ordered locus">LEUM_1909</name>
</gene>
<dbReference type="EnsemblBacteria" id="ABJ62983">
    <property type="protein sequence ID" value="ABJ62983"/>
    <property type="gene ID" value="LEUM_1909"/>
</dbReference>
<dbReference type="KEGG" id="lme:LEUM_1909"/>
<reference evidence="1 2" key="1">
    <citation type="journal article" date="2006" name="Proc. Natl. Acad. Sci. U.S.A.">
        <title>Comparative genomics of the lactic acid bacteria.</title>
        <authorList>
            <person name="Makarova K."/>
            <person name="Slesarev A."/>
            <person name="Wolf Y."/>
            <person name="Sorokin A."/>
            <person name="Mirkin B."/>
            <person name="Koonin E."/>
            <person name="Pavlov A."/>
            <person name="Pavlova N."/>
            <person name="Karamychev V."/>
            <person name="Polouchine N."/>
            <person name="Shakhova V."/>
            <person name="Grigoriev I."/>
            <person name="Lou Y."/>
            <person name="Rohksar D."/>
            <person name="Lucas S."/>
            <person name="Huang K."/>
            <person name="Goodstein D.M."/>
            <person name="Hawkins T."/>
            <person name="Plengvidhya V."/>
            <person name="Welker D."/>
            <person name="Hughes J."/>
            <person name="Goh Y."/>
            <person name="Benson A."/>
            <person name="Baldwin K."/>
            <person name="Lee J.H."/>
            <person name="Diaz-Muniz I."/>
            <person name="Dosti B."/>
            <person name="Smeianov V."/>
            <person name="Wechter W."/>
            <person name="Barabote R."/>
            <person name="Lorca G."/>
            <person name="Altermann E."/>
            <person name="Barrangou R."/>
            <person name="Ganesan B."/>
            <person name="Xie Y."/>
            <person name="Rawsthorne H."/>
            <person name="Tamir D."/>
            <person name="Parker C."/>
            <person name="Breidt F."/>
            <person name="Broadbent J."/>
            <person name="Hutkins R."/>
            <person name="O'Sullivan D."/>
            <person name="Steele J."/>
            <person name="Unlu G."/>
            <person name="Saier M."/>
            <person name="Klaenhammer T."/>
            <person name="Richardson P."/>
            <person name="Kozyavkin S."/>
            <person name="Weimer B."/>
            <person name="Mills D."/>
        </authorList>
    </citation>
    <scope>NUCLEOTIDE SEQUENCE [LARGE SCALE GENOMIC DNA]</scope>
    <source>
        <strain evidence="2">ATCC 8293 / DSM 20343 / BCRC 11652 / CCM 1803 / JCM 6124 / NCDO 523 / NBRC 100496 / NCIMB 8023 / NCTC 12954 / NRRL B-1118 / 37Y</strain>
    </source>
</reference>
<dbReference type="eggNOG" id="ENOG5031GA7">
    <property type="taxonomic scope" value="Bacteria"/>
</dbReference>
<dbReference type="RefSeq" id="WP_010286068.1">
    <property type="nucleotide sequence ID" value="NC_008531.1"/>
</dbReference>
<dbReference type="Proteomes" id="UP000000362">
    <property type="component" value="Chromosome"/>
</dbReference>
<sequence length="52" mass="5911">MKTQLINGYWTATSFTDKLNTALAQLEADGHEIVEVQYKTPVVFYSAIVIYK</sequence>
<name>Q03UY9_LEUMM</name>
<dbReference type="EMBL" id="CP000414">
    <property type="protein sequence ID" value="ABJ62983.1"/>
    <property type="molecule type" value="Genomic_DNA"/>
</dbReference>
<evidence type="ECO:0000313" key="1">
    <source>
        <dbReference type="EMBL" id="ABJ62983.1"/>
    </source>
</evidence>
<dbReference type="AlphaFoldDB" id="Q03UY9"/>
<dbReference type="GeneID" id="54763169"/>
<keyword evidence="2" id="KW-1185">Reference proteome</keyword>
<protein>
    <submittedName>
        <fullName evidence="1">Uncharacterized protein</fullName>
    </submittedName>
</protein>
<dbReference type="HOGENOM" id="CLU_212687_0_0_9"/>